<keyword evidence="1" id="KW-0812">Transmembrane</keyword>
<dbReference type="RefSeq" id="WP_337093921.1">
    <property type="nucleotide sequence ID" value="NZ_JAPYKO010000009.1"/>
</dbReference>
<keyword evidence="1" id="KW-0472">Membrane</keyword>
<feature type="transmembrane region" description="Helical" evidence="1">
    <location>
        <begin position="98"/>
        <end position="115"/>
    </location>
</feature>
<dbReference type="EMBL" id="JAPYKO010000009">
    <property type="protein sequence ID" value="MEI9403549.1"/>
    <property type="molecule type" value="Genomic_DNA"/>
</dbReference>
<evidence type="ECO:0000256" key="1">
    <source>
        <dbReference type="SAM" id="Phobius"/>
    </source>
</evidence>
<comment type="caution">
    <text evidence="2">The sequence shown here is derived from an EMBL/GenBank/DDBJ whole genome shotgun (WGS) entry which is preliminary data.</text>
</comment>
<accession>A0ABU8KFF7</accession>
<evidence type="ECO:0000313" key="3">
    <source>
        <dbReference type="Proteomes" id="UP001366503"/>
    </source>
</evidence>
<keyword evidence="3" id="KW-1185">Reference proteome</keyword>
<sequence length="143" mass="15531">MAATGQGGGLNGALAASGIAKQTPDQRAVIEAVMFALWAQGHQARPTETKTFLALFSRVAALMVEVLVLPRTLLQSLPGVVVAAAFVLAASYASNWSLTFQSQSGLFLIAILVLFKDQILRRVREFQRHWGCNLTWRANPTIH</sequence>
<reference evidence="2 3" key="1">
    <citation type="submission" date="2022-12" db="EMBL/GenBank/DDBJ databases">
        <authorList>
            <person name="Muema E."/>
        </authorList>
    </citation>
    <scope>NUCLEOTIDE SEQUENCE [LARGE SCALE GENOMIC DNA]</scope>
    <source>
        <strain evidence="3">1330</strain>
    </source>
</reference>
<evidence type="ECO:0000313" key="2">
    <source>
        <dbReference type="EMBL" id="MEI9403549.1"/>
    </source>
</evidence>
<dbReference type="Proteomes" id="UP001366503">
    <property type="component" value="Unassembled WGS sequence"/>
</dbReference>
<proteinExistence type="predicted"/>
<feature type="transmembrane region" description="Helical" evidence="1">
    <location>
        <begin position="76"/>
        <end position="92"/>
    </location>
</feature>
<gene>
    <name evidence="2" type="ORF">O7A05_15440</name>
</gene>
<organism evidence="2 3">
    <name type="scientific">Mesorhizobium argentiipisi</name>
    <dbReference type="NCBI Taxonomy" id="3015175"/>
    <lineage>
        <taxon>Bacteria</taxon>
        <taxon>Pseudomonadati</taxon>
        <taxon>Pseudomonadota</taxon>
        <taxon>Alphaproteobacteria</taxon>
        <taxon>Hyphomicrobiales</taxon>
        <taxon>Phyllobacteriaceae</taxon>
        <taxon>Mesorhizobium</taxon>
    </lineage>
</organism>
<keyword evidence="1" id="KW-1133">Transmembrane helix</keyword>
<protein>
    <submittedName>
        <fullName evidence="2">Uncharacterized protein</fullName>
    </submittedName>
</protein>
<name>A0ABU8KFF7_9HYPH</name>